<proteinExistence type="predicted"/>
<dbReference type="InterPro" id="IPR011044">
    <property type="entry name" value="Quino_amine_DH_bsu"/>
</dbReference>
<dbReference type="RefSeq" id="WP_191841699.1">
    <property type="nucleotide sequence ID" value="NZ_BAAALB010000015.1"/>
</dbReference>
<keyword evidence="1" id="KW-1133">Transmembrane helix</keyword>
<comment type="caution">
    <text evidence="2">The sequence shown here is derived from an EMBL/GenBank/DDBJ whole genome shotgun (WGS) entry which is preliminary data.</text>
</comment>
<evidence type="ECO:0000313" key="3">
    <source>
        <dbReference type="Proteomes" id="UP000619293"/>
    </source>
</evidence>
<protein>
    <recommendedName>
        <fullName evidence="4">WD40 repeat protein</fullName>
    </recommendedName>
</protein>
<feature type="transmembrane region" description="Helical" evidence="1">
    <location>
        <begin position="37"/>
        <end position="54"/>
    </location>
</feature>
<dbReference type="AlphaFoldDB" id="A0A8J3NQP0"/>
<dbReference type="InterPro" id="IPR011042">
    <property type="entry name" value="6-blade_b-propeller_TolB-like"/>
</dbReference>
<accession>A0A8J3NQP0</accession>
<organism evidence="2 3">
    <name type="scientific">Catellatospora chokoriensis</name>
    <dbReference type="NCBI Taxonomy" id="310353"/>
    <lineage>
        <taxon>Bacteria</taxon>
        <taxon>Bacillati</taxon>
        <taxon>Actinomycetota</taxon>
        <taxon>Actinomycetes</taxon>
        <taxon>Micromonosporales</taxon>
        <taxon>Micromonosporaceae</taxon>
        <taxon>Catellatospora</taxon>
    </lineage>
</organism>
<evidence type="ECO:0000313" key="2">
    <source>
        <dbReference type="EMBL" id="GIF87230.1"/>
    </source>
</evidence>
<gene>
    <name evidence="2" type="ORF">Cch02nite_06740</name>
</gene>
<keyword evidence="3" id="KW-1185">Reference proteome</keyword>
<reference evidence="2 3" key="1">
    <citation type="submission" date="2021-01" db="EMBL/GenBank/DDBJ databases">
        <title>Whole genome shotgun sequence of Catellatospora chokoriensis NBRC 107358.</title>
        <authorList>
            <person name="Komaki H."/>
            <person name="Tamura T."/>
        </authorList>
    </citation>
    <scope>NUCLEOTIDE SEQUENCE [LARGE SCALE GENOMIC DNA]</scope>
    <source>
        <strain evidence="2 3">NBRC 107358</strain>
    </source>
</reference>
<dbReference type="SUPFAM" id="SSF50969">
    <property type="entry name" value="YVTN repeat-like/Quinoprotein amine dehydrogenase"/>
    <property type="match status" value="1"/>
</dbReference>
<sequence length="448" mass="48866">MTTTLHRVLVDLAGEAPSLRMPADLWRRGRRLRWRRRAAGILACLLVSMTAMWLPSPNATWSQFAGTDDRTLPAWAAQPYLWQQTFSEDPNGPAKLVFETGHSLDLDTSLVVVGRDDSFRLVYLDPGELMGSLSPDGRYLLGDNLVDLVTGQSRKLSPAVSSHWPAVWSPDSQSAVAVIGQDDVVPTTGPNGERINDSTRLDNIVIVSVPDGSLRVVHVAEADVFRAAFSPDGTRVAITVGRDAQNKELLILDVATGAVQRAVPLGERQQIAGSAAWSPDGNQLILTFIEGCLTSPSCDGPTPDRPARQRFHLQHLDVDTGTVTDEAVRGREDRPNLIAWRQGAPVLSVTNDADNSCAIVRLPAGQSPETLPLRAAGYGCPSYPRNALEQWTLDGPQLTPSPWQAQNWAYVVLGLIVLTGAALVVKLGRRWRRRSMTQRSRVAPEPPR</sequence>
<dbReference type="EMBL" id="BONG01000002">
    <property type="protein sequence ID" value="GIF87230.1"/>
    <property type="molecule type" value="Genomic_DNA"/>
</dbReference>
<feature type="transmembrane region" description="Helical" evidence="1">
    <location>
        <begin position="408"/>
        <end position="428"/>
    </location>
</feature>
<evidence type="ECO:0000256" key="1">
    <source>
        <dbReference type="SAM" id="Phobius"/>
    </source>
</evidence>
<dbReference type="Proteomes" id="UP000619293">
    <property type="component" value="Unassembled WGS sequence"/>
</dbReference>
<name>A0A8J3NQP0_9ACTN</name>
<keyword evidence="1" id="KW-0812">Transmembrane</keyword>
<dbReference type="Gene3D" id="2.120.10.30">
    <property type="entry name" value="TolB, C-terminal domain"/>
    <property type="match status" value="1"/>
</dbReference>
<evidence type="ECO:0008006" key="4">
    <source>
        <dbReference type="Google" id="ProtNLM"/>
    </source>
</evidence>
<keyword evidence="1" id="KW-0472">Membrane</keyword>